<accession>A0ACC0LFU5</accession>
<organism evidence="1 2">
    <name type="scientific">Rhododendron molle</name>
    <name type="common">Chinese azalea</name>
    <name type="synonym">Azalea mollis</name>
    <dbReference type="NCBI Taxonomy" id="49168"/>
    <lineage>
        <taxon>Eukaryota</taxon>
        <taxon>Viridiplantae</taxon>
        <taxon>Streptophyta</taxon>
        <taxon>Embryophyta</taxon>
        <taxon>Tracheophyta</taxon>
        <taxon>Spermatophyta</taxon>
        <taxon>Magnoliopsida</taxon>
        <taxon>eudicotyledons</taxon>
        <taxon>Gunneridae</taxon>
        <taxon>Pentapetalae</taxon>
        <taxon>asterids</taxon>
        <taxon>Ericales</taxon>
        <taxon>Ericaceae</taxon>
        <taxon>Ericoideae</taxon>
        <taxon>Rhodoreae</taxon>
        <taxon>Rhododendron</taxon>
    </lineage>
</organism>
<keyword evidence="2" id="KW-1185">Reference proteome</keyword>
<sequence length="62" mass="7233">MLQCTIDDFPCIIVNVYAPNITLARRNLWEELLALKANHQNPWCIGGDFNEIREVSERLFLD</sequence>
<reference evidence="1" key="1">
    <citation type="submission" date="2022-02" db="EMBL/GenBank/DDBJ databases">
        <title>Plant Genome Project.</title>
        <authorList>
            <person name="Zhang R.-G."/>
        </authorList>
    </citation>
    <scope>NUCLEOTIDE SEQUENCE</scope>
    <source>
        <strain evidence="1">AT1</strain>
    </source>
</reference>
<evidence type="ECO:0000313" key="1">
    <source>
        <dbReference type="EMBL" id="KAI8527621.1"/>
    </source>
</evidence>
<dbReference type="EMBL" id="CM046399">
    <property type="protein sequence ID" value="KAI8527621.1"/>
    <property type="molecule type" value="Genomic_DNA"/>
</dbReference>
<name>A0ACC0LFU5_RHOML</name>
<proteinExistence type="predicted"/>
<protein>
    <submittedName>
        <fullName evidence="1">Uncharacterized protein</fullName>
    </submittedName>
</protein>
<comment type="caution">
    <text evidence="1">The sequence shown here is derived from an EMBL/GenBank/DDBJ whole genome shotgun (WGS) entry which is preliminary data.</text>
</comment>
<evidence type="ECO:0000313" key="2">
    <source>
        <dbReference type="Proteomes" id="UP001062846"/>
    </source>
</evidence>
<dbReference type="Proteomes" id="UP001062846">
    <property type="component" value="Chromosome 12"/>
</dbReference>
<gene>
    <name evidence="1" type="ORF">RHMOL_Rhmol12G0089800</name>
</gene>